<evidence type="ECO:0000313" key="1">
    <source>
        <dbReference type="EMBL" id="QTX14570.1"/>
    </source>
</evidence>
<sequence>MRAAYERVLRTSSEKTDSDEDVVTTFIIKKRLCSGPLGRGRRRFFSGGEGHLTGKPVLVFMMNIFMNAVTNVVLRSGPVAKRWELSLMLPNRRDRLVAARAGISPQPVHRAGDEQVMCLQDLLKDL</sequence>
<dbReference type="EMBL" id="MN956836">
    <property type="protein sequence ID" value="QTX14570.1"/>
    <property type="molecule type" value="Genomic_DNA"/>
</dbReference>
<reference evidence="1" key="1">
    <citation type="submission" date="2020-01" db="EMBL/GenBank/DDBJ databases">
        <authorList>
            <person name="Qin S."/>
        </authorList>
    </citation>
    <scope>NUCLEOTIDE SEQUENCE</scope>
    <source>
        <strain evidence="1">CVir17-16-YZ6g</strain>
        <plasmid evidence="1">p17-15-vir-like</plasmid>
    </source>
</reference>
<proteinExistence type="predicted"/>
<accession>A0A8B0SV17</accession>
<organism evidence="1">
    <name type="scientific">Klebsiella pneumoniae</name>
    <dbReference type="NCBI Taxonomy" id="573"/>
    <lineage>
        <taxon>Bacteria</taxon>
        <taxon>Pseudomonadati</taxon>
        <taxon>Pseudomonadota</taxon>
        <taxon>Gammaproteobacteria</taxon>
        <taxon>Enterobacterales</taxon>
        <taxon>Enterobacteriaceae</taxon>
        <taxon>Klebsiella/Raoultella group</taxon>
        <taxon>Klebsiella</taxon>
        <taxon>Klebsiella pneumoniae complex</taxon>
    </lineage>
</organism>
<keyword evidence="1" id="KW-0614">Plasmid</keyword>
<dbReference type="AlphaFoldDB" id="A0A8B0SV17"/>
<protein>
    <submittedName>
        <fullName evidence="1">Uncharacterized protein</fullName>
    </submittedName>
</protein>
<name>A0A8B0SV17_KLEPN</name>
<geneLocation type="plasmid" evidence="1">
    <name>p17-15-vir-like</name>
</geneLocation>